<dbReference type="Gene3D" id="3.30.450.20">
    <property type="entry name" value="PAS domain"/>
    <property type="match status" value="3"/>
</dbReference>
<dbReference type="InterPro" id="IPR003661">
    <property type="entry name" value="HisK_dim/P_dom"/>
</dbReference>
<dbReference type="SUPFAM" id="SSF55785">
    <property type="entry name" value="PYP-like sensor domain (PAS domain)"/>
    <property type="match status" value="3"/>
</dbReference>
<dbReference type="InterPro" id="IPR005467">
    <property type="entry name" value="His_kinase_dom"/>
</dbReference>
<dbReference type="PROSITE" id="PS50109">
    <property type="entry name" value="HIS_KIN"/>
    <property type="match status" value="1"/>
</dbReference>
<dbReference type="Pfam" id="PF00512">
    <property type="entry name" value="HisKA"/>
    <property type="match status" value="1"/>
</dbReference>
<dbReference type="Gene3D" id="3.30.450.40">
    <property type="match status" value="1"/>
</dbReference>
<dbReference type="InterPro" id="IPR029016">
    <property type="entry name" value="GAF-like_dom_sf"/>
</dbReference>
<feature type="domain" description="PAC" evidence="9">
    <location>
        <begin position="440"/>
        <end position="490"/>
    </location>
</feature>
<evidence type="ECO:0000256" key="2">
    <source>
        <dbReference type="ARBA" id="ARBA00012438"/>
    </source>
</evidence>
<accession>A0A839INN4</accession>
<dbReference type="CDD" id="cd00130">
    <property type="entry name" value="PAS"/>
    <property type="match status" value="2"/>
</dbReference>
<organism evidence="10 11">
    <name type="scientific">Oceanospirillum sediminis</name>
    <dbReference type="NCBI Taxonomy" id="2760088"/>
    <lineage>
        <taxon>Bacteria</taxon>
        <taxon>Pseudomonadati</taxon>
        <taxon>Pseudomonadota</taxon>
        <taxon>Gammaproteobacteria</taxon>
        <taxon>Oceanospirillales</taxon>
        <taxon>Oceanospirillaceae</taxon>
        <taxon>Oceanospirillum</taxon>
    </lineage>
</organism>
<comment type="caution">
    <text evidence="10">The sequence shown here is derived from an EMBL/GenBank/DDBJ whole genome shotgun (WGS) entry which is preliminary data.</text>
</comment>
<evidence type="ECO:0000256" key="4">
    <source>
        <dbReference type="ARBA" id="ARBA00022679"/>
    </source>
</evidence>
<dbReference type="InterPro" id="IPR001610">
    <property type="entry name" value="PAC"/>
</dbReference>
<dbReference type="InterPro" id="IPR004358">
    <property type="entry name" value="Sig_transdc_His_kin-like_C"/>
</dbReference>
<dbReference type="PANTHER" id="PTHR43047:SF72">
    <property type="entry name" value="OSMOSENSING HISTIDINE PROTEIN KINASE SLN1"/>
    <property type="match status" value="1"/>
</dbReference>
<keyword evidence="3" id="KW-0597">Phosphoprotein</keyword>
<dbReference type="InterPro" id="IPR036890">
    <property type="entry name" value="HATPase_C_sf"/>
</dbReference>
<dbReference type="InterPro" id="IPR000014">
    <property type="entry name" value="PAS"/>
</dbReference>
<dbReference type="SUPFAM" id="SSF55781">
    <property type="entry name" value="GAF domain-like"/>
    <property type="match status" value="1"/>
</dbReference>
<proteinExistence type="predicted"/>
<feature type="domain" description="PAS" evidence="8">
    <location>
        <begin position="370"/>
        <end position="406"/>
    </location>
</feature>
<feature type="transmembrane region" description="Helical" evidence="6">
    <location>
        <begin position="315"/>
        <end position="336"/>
    </location>
</feature>
<keyword evidence="6" id="KW-0812">Transmembrane</keyword>
<feature type="domain" description="Histidine kinase" evidence="7">
    <location>
        <begin position="958"/>
        <end position="1174"/>
    </location>
</feature>
<dbReference type="CDD" id="cd00082">
    <property type="entry name" value="HisKA"/>
    <property type="match status" value="1"/>
</dbReference>
<dbReference type="InterPro" id="IPR003594">
    <property type="entry name" value="HATPase_dom"/>
</dbReference>
<dbReference type="PROSITE" id="PS50113">
    <property type="entry name" value="PAC"/>
    <property type="match status" value="2"/>
</dbReference>
<name>A0A839INN4_9GAMM</name>
<dbReference type="InterPro" id="IPR003018">
    <property type="entry name" value="GAF"/>
</dbReference>
<dbReference type="SMART" id="SM00091">
    <property type="entry name" value="PAS"/>
    <property type="match status" value="3"/>
</dbReference>
<dbReference type="SMART" id="SM00086">
    <property type="entry name" value="PAC"/>
    <property type="match status" value="3"/>
</dbReference>
<sequence>MARELKTSLLPSVKQLLLLLLASIAIIGSAIWSYSRLEEEGFSRLESGFQSRLGNVHQALSVWSRNKKTSVYTWANQPELMRLMAPFFNDASETGQKLAHMGLEEFFRPVLSNPEIVAFYLVGPGNHVLSSNLPQAIGKVSPLVLNKVANHKVWRGHTVITAPEYIKRKEMHSRQFSAAMIQSERFDEDALLIFEIDSETVFFELIQKAAFGKTGESYIFNHDGLLLSPSRFTNQTLYIREDAADNSQVELRPLTLLAKEALGGKSGVSVRSSYTGYRGEQQIGVWLWDDLLGIGLAVEQSADEGWYLLNQVRNAFIIFVCVSCLLCLVFVLYTSYRSALRSQKEVQTRQDLTRQLEKLHHEKTTQIAFREARYRSIIDTAWDAIFTVDGNGIIQSLNPAVGRIFGGGADAYLEVPVGDIVRVKGDFGGQLSLLTLQSRQSFEAIGIRSDGTSFPVAVSCSRTSSGDAPLYTVILRDISQQKKTEQDIRAIQQRLEMSQAFAHIGTWEWSLKTDQVTSTDMARALLDLDPALKDVSLEFFFSHLDKTDLARLRNEINQAITENQPFSCECRLFDDYGLPEQDGITGRCHWLLIQGTPITENQITRRVIGHIQKITEQKQSASQLEDARSMLSLVLDTIPSGVYWKDSSLKIAGVNTQFARDTGFDVDELIGKSDSEVYQDQKQAALVETLDRCVIETELPRLNEQGLYHMNDGRWRKIEISRLPIKNADNQPVGVLGVYSDVTERVEAQVNLQRHHRLLASIYTTQLSYFSGASRQEIFKTLLDEVLSLTESEYGFIGQTCFNRDNQIYLKTFAITDISWNPETRDLYQSMAEEGLEFFNLDTLFGYTLKTAETVISNDPKNDIRSGGIPEGHPSLNAYLGVPLMKGKELVGMIGIANRKGGYNDELVKFLRPMLTTCANLIVALNSDDAIKQAQQQLIRAKTQAEKASQAKTEFLSRMSHELRTPMNAILGFTRLLESMHDDEESVEFLQEIGKAGNHLMSLINEVLDLERIEAGRIELEITATDPVALLEECCSVIEPVAERYGITLVNLSRDHSALYVQADYVRLKQILLNLISNGIKYNKPAGQVTVELIVKDRECEITVRDTGVGISEEQQQHLFESFNRLHAEGSDIEGTGMGLVISKRLVELMSGSLSYQSEENVGSCFSVILPCALDAVGKIQTTVGYLDEGLPGTEKVLFATLEGSVGECCPELEPELIARGVTLVHSGMSFLEKSLQQEFNYLILDEAVDDIPIDELIGYLEDGGVFEKTHLLILTSAGGTPDKWGTDSNDVRLYRKGSHSDPLLH</sequence>
<evidence type="ECO:0000256" key="3">
    <source>
        <dbReference type="ARBA" id="ARBA00022553"/>
    </source>
</evidence>
<dbReference type="InterPro" id="IPR036097">
    <property type="entry name" value="HisK_dim/P_sf"/>
</dbReference>
<dbReference type="EMBL" id="JACJFM010000005">
    <property type="protein sequence ID" value="MBB1486122.1"/>
    <property type="molecule type" value="Genomic_DNA"/>
</dbReference>
<dbReference type="PRINTS" id="PR00344">
    <property type="entry name" value="BCTRLSENSOR"/>
</dbReference>
<dbReference type="SUPFAM" id="SSF55874">
    <property type="entry name" value="ATPase domain of HSP90 chaperone/DNA topoisomerase II/histidine kinase"/>
    <property type="match status" value="1"/>
</dbReference>
<evidence type="ECO:0000259" key="8">
    <source>
        <dbReference type="PROSITE" id="PS50112"/>
    </source>
</evidence>
<dbReference type="Pfam" id="PF13426">
    <property type="entry name" value="PAS_9"/>
    <property type="match status" value="1"/>
</dbReference>
<dbReference type="SUPFAM" id="SSF47384">
    <property type="entry name" value="Homodimeric domain of signal transducing histidine kinase"/>
    <property type="match status" value="1"/>
</dbReference>
<dbReference type="PANTHER" id="PTHR43047">
    <property type="entry name" value="TWO-COMPONENT HISTIDINE PROTEIN KINASE"/>
    <property type="match status" value="1"/>
</dbReference>
<feature type="domain" description="PAS" evidence="8">
    <location>
        <begin position="627"/>
        <end position="697"/>
    </location>
</feature>
<evidence type="ECO:0000259" key="7">
    <source>
        <dbReference type="PROSITE" id="PS50109"/>
    </source>
</evidence>
<evidence type="ECO:0000313" key="10">
    <source>
        <dbReference type="EMBL" id="MBB1486122.1"/>
    </source>
</evidence>
<keyword evidence="4" id="KW-0808">Transferase</keyword>
<dbReference type="SMART" id="SM00387">
    <property type="entry name" value="HATPase_c"/>
    <property type="match status" value="1"/>
</dbReference>
<dbReference type="GO" id="GO:0005886">
    <property type="term" value="C:plasma membrane"/>
    <property type="evidence" value="ECO:0007669"/>
    <property type="project" value="UniProtKB-ARBA"/>
</dbReference>
<evidence type="ECO:0000313" key="11">
    <source>
        <dbReference type="Proteomes" id="UP000565262"/>
    </source>
</evidence>
<dbReference type="SMART" id="SM00065">
    <property type="entry name" value="GAF"/>
    <property type="match status" value="1"/>
</dbReference>
<dbReference type="GO" id="GO:0009927">
    <property type="term" value="F:histidine phosphotransfer kinase activity"/>
    <property type="evidence" value="ECO:0007669"/>
    <property type="project" value="TreeGrafter"/>
</dbReference>
<evidence type="ECO:0000256" key="1">
    <source>
        <dbReference type="ARBA" id="ARBA00000085"/>
    </source>
</evidence>
<keyword evidence="5" id="KW-0418">Kinase</keyword>
<protein>
    <recommendedName>
        <fullName evidence="2">histidine kinase</fullName>
        <ecNumber evidence="2">2.7.13.3</ecNumber>
    </recommendedName>
</protein>
<dbReference type="FunFam" id="3.30.565.10:FF:000006">
    <property type="entry name" value="Sensor histidine kinase WalK"/>
    <property type="match status" value="1"/>
</dbReference>
<dbReference type="Pfam" id="PF13185">
    <property type="entry name" value="GAF_2"/>
    <property type="match status" value="1"/>
</dbReference>
<feature type="transmembrane region" description="Helical" evidence="6">
    <location>
        <begin position="16"/>
        <end position="34"/>
    </location>
</feature>
<keyword evidence="11" id="KW-1185">Reference proteome</keyword>
<evidence type="ECO:0000256" key="6">
    <source>
        <dbReference type="SAM" id="Phobius"/>
    </source>
</evidence>
<gene>
    <name evidence="10" type="ORF">H4O21_05830</name>
</gene>
<dbReference type="InterPro" id="IPR000700">
    <property type="entry name" value="PAS-assoc_C"/>
</dbReference>
<feature type="domain" description="PAC" evidence="9">
    <location>
        <begin position="701"/>
        <end position="754"/>
    </location>
</feature>
<evidence type="ECO:0000256" key="5">
    <source>
        <dbReference type="ARBA" id="ARBA00022777"/>
    </source>
</evidence>
<dbReference type="Gene3D" id="3.30.565.10">
    <property type="entry name" value="Histidine kinase-like ATPase, C-terminal domain"/>
    <property type="match status" value="1"/>
</dbReference>
<dbReference type="Proteomes" id="UP000565262">
    <property type="component" value="Unassembled WGS sequence"/>
</dbReference>
<keyword evidence="6" id="KW-1133">Transmembrane helix</keyword>
<dbReference type="EC" id="2.7.13.3" evidence="2"/>
<dbReference type="Pfam" id="PF02518">
    <property type="entry name" value="HATPase_c"/>
    <property type="match status" value="1"/>
</dbReference>
<keyword evidence="6" id="KW-0472">Membrane</keyword>
<comment type="catalytic activity">
    <reaction evidence="1">
        <text>ATP + protein L-histidine = ADP + protein N-phospho-L-histidine.</text>
        <dbReference type="EC" id="2.7.13.3"/>
    </reaction>
</comment>
<dbReference type="RefSeq" id="WP_182807903.1">
    <property type="nucleotide sequence ID" value="NZ_JACJFM010000005.1"/>
</dbReference>
<dbReference type="Pfam" id="PF08448">
    <property type="entry name" value="PAS_4"/>
    <property type="match status" value="1"/>
</dbReference>
<dbReference type="GO" id="GO:0000155">
    <property type="term" value="F:phosphorelay sensor kinase activity"/>
    <property type="evidence" value="ECO:0007669"/>
    <property type="project" value="InterPro"/>
</dbReference>
<dbReference type="InterPro" id="IPR035965">
    <property type="entry name" value="PAS-like_dom_sf"/>
</dbReference>
<reference evidence="10 11" key="1">
    <citation type="submission" date="2020-08" db="EMBL/GenBank/DDBJ databases">
        <title>Oceanospirillum sp. nov. isolated from marine sediment.</title>
        <authorList>
            <person name="Ji X."/>
        </authorList>
    </citation>
    <scope>NUCLEOTIDE SEQUENCE [LARGE SCALE GENOMIC DNA]</scope>
    <source>
        <strain evidence="10 11">D5</strain>
    </source>
</reference>
<dbReference type="PROSITE" id="PS50112">
    <property type="entry name" value="PAS"/>
    <property type="match status" value="2"/>
</dbReference>
<evidence type="ECO:0000259" key="9">
    <source>
        <dbReference type="PROSITE" id="PS50113"/>
    </source>
</evidence>
<dbReference type="InterPro" id="IPR013656">
    <property type="entry name" value="PAS_4"/>
</dbReference>
<dbReference type="SMART" id="SM00388">
    <property type="entry name" value="HisKA"/>
    <property type="match status" value="1"/>
</dbReference>
<dbReference type="Gene3D" id="1.10.287.130">
    <property type="match status" value="1"/>
</dbReference>
<dbReference type="NCBIfam" id="TIGR00229">
    <property type="entry name" value="sensory_box"/>
    <property type="match status" value="2"/>
</dbReference>